<evidence type="ECO:0000313" key="2">
    <source>
        <dbReference type="EMBL" id="TCG10306.1"/>
    </source>
</evidence>
<dbReference type="RefSeq" id="WP_131599632.1">
    <property type="nucleotide sequence ID" value="NZ_PSZO01000072.1"/>
</dbReference>
<protein>
    <submittedName>
        <fullName evidence="2">Uncharacterized protein</fullName>
    </submittedName>
</protein>
<feature type="coiled-coil region" evidence="1">
    <location>
        <begin position="26"/>
        <end position="53"/>
    </location>
</feature>
<organism evidence="2 3">
    <name type="scientific">Mycoplasma marinum</name>
    <dbReference type="NCBI Taxonomy" id="1937190"/>
    <lineage>
        <taxon>Bacteria</taxon>
        <taxon>Bacillati</taxon>
        <taxon>Mycoplasmatota</taxon>
        <taxon>Mollicutes</taxon>
        <taxon>Mycoplasmataceae</taxon>
        <taxon>Mycoplasma</taxon>
    </lineage>
</organism>
<dbReference type="Proteomes" id="UP000294192">
    <property type="component" value="Unassembled WGS sequence"/>
</dbReference>
<proteinExistence type="predicted"/>
<evidence type="ECO:0000256" key="1">
    <source>
        <dbReference type="SAM" id="Coils"/>
    </source>
</evidence>
<keyword evidence="3" id="KW-1185">Reference proteome</keyword>
<dbReference type="AlphaFoldDB" id="A0A4R0XI94"/>
<reference evidence="2 3" key="1">
    <citation type="submission" date="2018-02" db="EMBL/GenBank/DDBJ databases">
        <title>Mycoplasma marinum and Mycoplasma todarodis sp. nov., moderately halophilic and psychrotolerant mycoplasmas isolated from cephalopods.</title>
        <authorList>
            <person name="Viver T."/>
        </authorList>
    </citation>
    <scope>NUCLEOTIDE SEQUENCE [LARGE SCALE GENOMIC DNA]</scope>
    <source>
        <strain evidence="2 3">PE</strain>
    </source>
</reference>
<sequence>MPKNTKSNIKIYRGKHRNWLETVTKIMTKKEELKNIDENNEILNEESRILIKNEYNHNKSIQYIFLTLKRETTIPKWSKCINHDMLKKINKKGLFKEKEKEINNLLIIYRGTEKYDTELDYIIPFGYWKKLFYESDVFEEEFGIKTITLIKTINENIRIKNLGNTSSSNGDKKEHNKSSPTVKIEKFANFDGFSLSTSLSINDYREETFEDVKTIRANLRYIEFSKGLDIDSWIDDLIMKIESIWEKSKKFTPKEKTKWDILRGQEFLEEIPSIHHEIYERMVFKKEEDAKFMNIKEFSNINEENAMQLLINEMDISGKKIEEFKLVIQGEVDSYVLAQNIFNKVKEYMKLHCDHCKNM</sequence>
<comment type="caution">
    <text evidence="2">The sequence shown here is derived from an EMBL/GenBank/DDBJ whole genome shotgun (WGS) entry which is preliminary data.</text>
</comment>
<accession>A0A4R0XI94</accession>
<feature type="non-terminal residue" evidence="2">
    <location>
        <position position="359"/>
    </location>
</feature>
<name>A0A4R0XI94_9MOLU</name>
<gene>
    <name evidence="2" type="ORF">C4B24_04855</name>
</gene>
<keyword evidence="1" id="KW-0175">Coiled coil</keyword>
<evidence type="ECO:0000313" key="3">
    <source>
        <dbReference type="Proteomes" id="UP000294192"/>
    </source>
</evidence>
<dbReference type="EMBL" id="PSZO01000072">
    <property type="protein sequence ID" value="TCG10306.1"/>
    <property type="molecule type" value="Genomic_DNA"/>
</dbReference>